<dbReference type="GO" id="GO:0000176">
    <property type="term" value="C:nuclear exosome (RNase complex)"/>
    <property type="evidence" value="ECO:0007669"/>
    <property type="project" value="UniProtKB-ARBA"/>
</dbReference>
<dbReference type="AlphaFoldDB" id="A0ABD2L695"/>
<evidence type="ECO:0000256" key="8">
    <source>
        <dbReference type="ARBA" id="ARBA00022884"/>
    </source>
</evidence>
<dbReference type="Pfam" id="PF17849">
    <property type="entry name" value="OB_Dis3"/>
    <property type="match status" value="1"/>
</dbReference>
<keyword evidence="7" id="KW-0269">Exonuclease</keyword>
<evidence type="ECO:0000256" key="6">
    <source>
        <dbReference type="ARBA" id="ARBA00022835"/>
    </source>
</evidence>
<reference evidence="16 17" key="1">
    <citation type="submission" date="2024-10" db="EMBL/GenBank/DDBJ databases">
        <authorList>
            <person name="Kim D."/>
        </authorList>
    </citation>
    <scope>NUCLEOTIDE SEQUENCE [LARGE SCALE GENOMIC DNA]</scope>
    <source>
        <strain evidence="16">BH-2024</strain>
    </source>
</reference>
<dbReference type="InterPro" id="IPR022966">
    <property type="entry name" value="RNase_II/R_CS"/>
</dbReference>
<evidence type="ECO:0000256" key="2">
    <source>
        <dbReference type="ARBA" id="ARBA00005785"/>
    </source>
</evidence>
<keyword evidence="3" id="KW-0698">rRNA processing</keyword>
<dbReference type="InterPro" id="IPR012340">
    <property type="entry name" value="NA-bd_OB-fold"/>
</dbReference>
<protein>
    <recommendedName>
        <fullName evidence="10">Protein DIS3 homolog</fullName>
    </recommendedName>
    <alternativeName>
        <fullName evidence="11">Ribosomal RNA-processing protein 44</fullName>
    </alternativeName>
</protein>
<feature type="coiled-coil region" evidence="13">
    <location>
        <begin position="602"/>
        <end position="629"/>
    </location>
</feature>
<evidence type="ECO:0000256" key="10">
    <source>
        <dbReference type="ARBA" id="ARBA00077221"/>
    </source>
</evidence>
<keyword evidence="13" id="KW-0175">Coiled coil</keyword>
<sequence>MELNVKQSGIEARVFRTTFYKTRNGKFNKRVHELYLRNDIPCGVSACRHCHYEGQMKPIQLEENAAFCKSAQFRHCLLVDGPTILRFIDLLDNRDLFRNVIILQSVWAYVKKMNSSIYKRMNGIYTENVGRMFVFLNEFVGGTFVESASITVPELHQEQCLVRSANYLLDHWNAIGIRPLVLCSSEETKLRLDKSFEHTLTLLDYARGIDCEKSLLERVEDLCRKESRGKALFPEYWTQEKLLEGISKGTLKKGKFKISSENYLEAFVEFEMEDQWFVKGSKCMNRAVHGDVVVAELLPEEQWSAPDSVIRLRDAEEGQTAEMAPEKEGDEESDEGQGETEEGEGAESATKKARKDTVLPSARTVGILRRNWRHYCGVILPSNMSGGRQFLFAPTERLIPRIRIETSHFEQLKGKKIIVQIDSWPQDSHYPKGHYVRVIGEEGDRKTEDEVILLEHDIPYEEFPPSVIACLPKMPWSPFPMSPEQREDLTHIDICSVDPEGCTDIDDALHCTETKPGKFEVGVHIADVTHFVRPGSAMDNSAAERSTTVYLCGRRIDMLPELLSSNLCSLRENELRYAFSVIWTMDAEANIEKVRFCKSLIRSRAALTYQKAQEMVDNAKENCDNISMSLRRLLSLSRLLKARRRTVGSLELASSEIRFDVDRETGAPLKVQEKQHLETMSMVEEFMLLANISVAERILNAYPDCAILRRHPIPGRLSFKPLVGVRNSGEGFIYFLIAESCGFKLNVDTSKELAKSLDDVERQCVGSGGRHNPLVARMLRMLATRCMTQAVYFAAGTVPRDHYIHYGLAVNVYTHFTSPIRRYADVMVHRLLSALLEIDQMHPNMLDRKRLIRQTENMNRRHRHAQYAGRASVLLNTFLMVKECPEKSLPAIVIGISSNGIKVMVPKFGLESVIYLNRDGNGTTRQQSAAWTQQKMAEFCASNGITLFREVKVSVTVVEQKDQRKRINVRLVDPFVDGLSIVMDCETNI</sequence>
<dbReference type="InterPro" id="IPR001900">
    <property type="entry name" value="RNase_II/R"/>
</dbReference>
<feature type="region of interest" description="Disordered" evidence="14">
    <location>
        <begin position="316"/>
        <end position="356"/>
    </location>
</feature>
<evidence type="ECO:0000259" key="15">
    <source>
        <dbReference type="SMART" id="SM00955"/>
    </source>
</evidence>
<evidence type="ECO:0000256" key="3">
    <source>
        <dbReference type="ARBA" id="ARBA00022552"/>
    </source>
</evidence>
<dbReference type="InterPro" id="IPR033771">
    <property type="entry name" value="Rrp44_CSD1"/>
</dbReference>
<organism evidence="16 17">
    <name type="scientific">Heterodera trifolii</name>
    <dbReference type="NCBI Taxonomy" id="157864"/>
    <lineage>
        <taxon>Eukaryota</taxon>
        <taxon>Metazoa</taxon>
        <taxon>Ecdysozoa</taxon>
        <taxon>Nematoda</taxon>
        <taxon>Chromadorea</taxon>
        <taxon>Rhabditida</taxon>
        <taxon>Tylenchina</taxon>
        <taxon>Tylenchomorpha</taxon>
        <taxon>Tylenchoidea</taxon>
        <taxon>Heteroderidae</taxon>
        <taxon>Heteroderinae</taxon>
        <taxon>Heterodera</taxon>
    </lineage>
</organism>
<keyword evidence="8" id="KW-0694">RNA-binding</keyword>
<evidence type="ECO:0000313" key="16">
    <source>
        <dbReference type="EMBL" id="KAL3110753.1"/>
    </source>
</evidence>
<dbReference type="Gene3D" id="2.40.50.140">
    <property type="entry name" value="Nucleic acid-binding proteins"/>
    <property type="match status" value="1"/>
</dbReference>
<feature type="domain" description="RNB" evidence="15">
    <location>
        <begin position="486"/>
        <end position="838"/>
    </location>
</feature>
<dbReference type="Proteomes" id="UP001620626">
    <property type="component" value="Unassembled WGS sequence"/>
</dbReference>
<dbReference type="SMART" id="SM00955">
    <property type="entry name" value="RNB"/>
    <property type="match status" value="1"/>
</dbReference>
<dbReference type="GO" id="GO:0000956">
    <property type="term" value="P:nuclear-transcribed mRNA catabolic process"/>
    <property type="evidence" value="ECO:0007669"/>
    <property type="project" value="UniProtKB-ARBA"/>
</dbReference>
<evidence type="ECO:0000256" key="4">
    <source>
        <dbReference type="ARBA" id="ARBA00022722"/>
    </source>
</evidence>
<evidence type="ECO:0000256" key="11">
    <source>
        <dbReference type="ARBA" id="ARBA00077930"/>
    </source>
</evidence>
<keyword evidence="4" id="KW-0540">Nuclease</keyword>
<dbReference type="Pfam" id="PF17216">
    <property type="entry name" value="Rrp44_CSD1"/>
    <property type="match status" value="1"/>
</dbReference>
<dbReference type="GO" id="GO:0003723">
    <property type="term" value="F:RNA binding"/>
    <property type="evidence" value="ECO:0007669"/>
    <property type="project" value="UniProtKB-KW"/>
</dbReference>
<dbReference type="GO" id="GO:0000175">
    <property type="term" value="F:3'-5'-RNA exonuclease activity"/>
    <property type="evidence" value="ECO:0007669"/>
    <property type="project" value="UniProtKB-ARBA"/>
</dbReference>
<keyword evidence="17" id="KW-1185">Reference proteome</keyword>
<dbReference type="GO" id="GO:0006364">
    <property type="term" value="P:rRNA processing"/>
    <property type="evidence" value="ECO:0007669"/>
    <property type="project" value="UniProtKB-KW"/>
</dbReference>
<dbReference type="EMBL" id="JBICBT010000530">
    <property type="protein sequence ID" value="KAL3110753.1"/>
    <property type="molecule type" value="Genomic_DNA"/>
</dbReference>
<comment type="subcellular location">
    <subcellularLocation>
        <location evidence="1">Nucleus</location>
    </subcellularLocation>
</comment>
<dbReference type="Gene3D" id="2.40.50.700">
    <property type="match status" value="1"/>
</dbReference>
<proteinExistence type="inferred from homology"/>
<evidence type="ECO:0000256" key="1">
    <source>
        <dbReference type="ARBA" id="ARBA00004123"/>
    </source>
</evidence>
<accession>A0ABD2L695</accession>
<evidence type="ECO:0000256" key="14">
    <source>
        <dbReference type="SAM" id="MobiDB-lite"/>
    </source>
</evidence>
<dbReference type="Pfam" id="PF00773">
    <property type="entry name" value="RNB"/>
    <property type="match status" value="1"/>
</dbReference>
<dbReference type="PANTHER" id="PTHR23355:SF35">
    <property type="entry name" value="EXOSOME COMPLEX EXONUCLEASE RRP44"/>
    <property type="match status" value="1"/>
</dbReference>
<dbReference type="Pfam" id="PF17215">
    <property type="entry name" value="Rrp44_S1"/>
    <property type="match status" value="1"/>
</dbReference>
<gene>
    <name evidence="16" type="ORF">niasHT_011258</name>
</gene>
<keyword evidence="5" id="KW-0378">Hydrolase</keyword>
<dbReference type="InterPro" id="IPR041505">
    <property type="entry name" value="Dis3_CSD2"/>
</dbReference>
<comment type="similarity">
    <text evidence="2 12">Belongs to the RNR ribonuclease family.</text>
</comment>
<name>A0ABD2L695_9BILA</name>
<evidence type="ECO:0000256" key="5">
    <source>
        <dbReference type="ARBA" id="ARBA00022801"/>
    </source>
</evidence>
<keyword evidence="6" id="KW-0271">Exosome</keyword>
<evidence type="ECO:0000256" key="13">
    <source>
        <dbReference type="SAM" id="Coils"/>
    </source>
</evidence>
<evidence type="ECO:0000256" key="9">
    <source>
        <dbReference type="ARBA" id="ARBA00023242"/>
    </source>
</evidence>
<evidence type="ECO:0000313" key="17">
    <source>
        <dbReference type="Proteomes" id="UP001620626"/>
    </source>
</evidence>
<dbReference type="Gene3D" id="3.40.50.1010">
    <property type="entry name" value="5'-nuclease"/>
    <property type="match status" value="1"/>
</dbReference>
<dbReference type="InterPro" id="IPR050180">
    <property type="entry name" value="RNR_Ribonuclease"/>
</dbReference>
<dbReference type="FunFam" id="2.40.50.700:FF:000001">
    <property type="entry name" value="Exosome complex exonuclease exoribonuclease (Rrp44)"/>
    <property type="match status" value="1"/>
</dbReference>
<dbReference type="Gene3D" id="2.40.50.690">
    <property type="match status" value="1"/>
</dbReference>
<feature type="compositionally biased region" description="Acidic residues" evidence="14">
    <location>
        <begin position="328"/>
        <end position="345"/>
    </location>
</feature>
<dbReference type="InterPro" id="IPR033770">
    <property type="entry name" value="RRP44_S1"/>
</dbReference>
<comment type="caution">
    <text evidence="16">The sequence shown here is derived from an EMBL/GenBank/DDBJ whole genome shotgun (WGS) entry which is preliminary data.</text>
</comment>
<dbReference type="SUPFAM" id="SSF50249">
    <property type="entry name" value="Nucleic acid-binding proteins"/>
    <property type="match status" value="3"/>
</dbReference>
<evidence type="ECO:0000256" key="7">
    <source>
        <dbReference type="ARBA" id="ARBA00022839"/>
    </source>
</evidence>
<keyword evidence="9" id="KW-0539">Nucleus</keyword>
<dbReference type="PANTHER" id="PTHR23355">
    <property type="entry name" value="RIBONUCLEASE"/>
    <property type="match status" value="1"/>
</dbReference>
<dbReference type="PROSITE" id="PS01175">
    <property type="entry name" value="RIBONUCLEASE_II"/>
    <property type="match status" value="1"/>
</dbReference>
<evidence type="ECO:0000256" key="12">
    <source>
        <dbReference type="RuleBase" id="RU003901"/>
    </source>
</evidence>